<dbReference type="InterPro" id="IPR050747">
    <property type="entry name" value="Mitochondrial_chaperone_BCS1"/>
</dbReference>
<dbReference type="PANTHER" id="PTHR23070">
    <property type="entry name" value="BCS1 AAA-TYPE ATPASE"/>
    <property type="match status" value="1"/>
</dbReference>
<dbReference type="SUPFAM" id="SSF52540">
    <property type="entry name" value="P-loop containing nucleoside triphosphate hydrolases"/>
    <property type="match status" value="1"/>
</dbReference>
<proteinExistence type="predicted"/>
<protein>
    <recommendedName>
        <fullName evidence="3">BCS1 N-terminal domain-containing protein</fullName>
    </recommendedName>
</protein>
<name>A0A0L0G240_9EUKA</name>
<sequence length="130" mass="14518">MTTNHPEKLDPALIRPGRVNLTVYLGFFQPAEAIEMLAHFFQCALSPYMQDSVTRSLKTAIRTFTPAEMEQLSYEYDTMDEVLEALATAASKPKEIISAHHHIPAKFKQTSTLESSLEDVDSISSVSLDL</sequence>
<evidence type="ECO:0000313" key="2">
    <source>
        <dbReference type="Proteomes" id="UP000054560"/>
    </source>
</evidence>
<dbReference type="GeneID" id="25905328"/>
<reference evidence="1 2" key="1">
    <citation type="submission" date="2011-02" db="EMBL/GenBank/DDBJ databases">
        <title>The Genome Sequence of Sphaeroforma arctica JP610.</title>
        <authorList>
            <consortium name="The Broad Institute Genome Sequencing Platform"/>
            <person name="Russ C."/>
            <person name="Cuomo C."/>
            <person name="Young S.K."/>
            <person name="Zeng Q."/>
            <person name="Gargeya S."/>
            <person name="Alvarado L."/>
            <person name="Berlin A."/>
            <person name="Chapman S.B."/>
            <person name="Chen Z."/>
            <person name="Freedman E."/>
            <person name="Gellesch M."/>
            <person name="Goldberg J."/>
            <person name="Griggs A."/>
            <person name="Gujja S."/>
            <person name="Heilman E."/>
            <person name="Heiman D."/>
            <person name="Howarth C."/>
            <person name="Mehta T."/>
            <person name="Neiman D."/>
            <person name="Pearson M."/>
            <person name="Roberts A."/>
            <person name="Saif S."/>
            <person name="Shea T."/>
            <person name="Shenoy N."/>
            <person name="Sisk P."/>
            <person name="Stolte C."/>
            <person name="Sykes S."/>
            <person name="White J."/>
            <person name="Yandava C."/>
            <person name="Burger G."/>
            <person name="Gray M.W."/>
            <person name="Holland P.W.H."/>
            <person name="King N."/>
            <person name="Lang F.B.F."/>
            <person name="Roger A.J."/>
            <person name="Ruiz-Trillo I."/>
            <person name="Haas B."/>
            <person name="Nusbaum C."/>
            <person name="Birren B."/>
        </authorList>
    </citation>
    <scope>NUCLEOTIDE SEQUENCE [LARGE SCALE GENOMIC DNA]</scope>
    <source>
        <strain evidence="1 2">JP610</strain>
    </source>
</reference>
<dbReference type="RefSeq" id="XP_014156806.1">
    <property type="nucleotide sequence ID" value="XM_014301331.1"/>
</dbReference>
<organism evidence="1 2">
    <name type="scientific">Sphaeroforma arctica JP610</name>
    <dbReference type="NCBI Taxonomy" id="667725"/>
    <lineage>
        <taxon>Eukaryota</taxon>
        <taxon>Ichthyosporea</taxon>
        <taxon>Ichthyophonida</taxon>
        <taxon>Sphaeroforma</taxon>
    </lineage>
</organism>
<gene>
    <name evidence="1" type="ORF">SARC_04824</name>
</gene>
<evidence type="ECO:0000313" key="1">
    <source>
        <dbReference type="EMBL" id="KNC82904.1"/>
    </source>
</evidence>
<dbReference type="InterPro" id="IPR027417">
    <property type="entry name" value="P-loop_NTPase"/>
</dbReference>
<accession>A0A0L0G240</accession>
<keyword evidence="2" id="KW-1185">Reference proteome</keyword>
<dbReference type="Proteomes" id="UP000054560">
    <property type="component" value="Unassembled WGS sequence"/>
</dbReference>
<dbReference type="EMBL" id="KQ241881">
    <property type="protein sequence ID" value="KNC82904.1"/>
    <property type="molecule type" value="Genomic_DNA"/>
</dbReference>
<dbReference type="Gene3D" id="3.40.50.300">
    <property type="entry name" value="P-loop containing nucleotide triphosphate hydrolases"/>
    <property type="match status" value="1"/>
</dbReference>
<dbReference type="eggNOG" id="KOG0743">
    <property type="taxonomic scope" value="Eukaryota"/>
</dbReference>
<dbReference type="OrthoDB" id="10251412at2759"/>
<dbReference type="Gene3D" id="1.10.8.60">
    <property type="match status" value="1"/>
</dbReference>
<dbReference type="AlphaFoldDB" id="A0A0L0G240"/>
<evidence type="ECO:0008006" key="3">
    <source>
        <dbReference type="Google" id="ProtNLM"/>
    </source>
</evidence>
<dbReference type="STRING" id="667725.A0A0L0G240"/>